<dbReference type="Proteomes" id="UP000070620">
    <property type="component" value="Unassembled WGS sequence"/>
</dbReference>
<proteinExistence type="predicted"/>
<dbReference type="EMBL" id="LRQV01000034">
    <property type="protein sequence ID" value="KXK61720.1"/>
    <property type="molecule type" value="Genomic_DNA"/>
</dbReference>
<reference evidence="3 4" key="1">
    <citation type="submission" date="2016-01" db="EMBL/GenBank/DDBJ databases">
        <title>Whole genome sequence and analysis of Micromonospora rosaria DSM 803, which can produce antibacterial substance rosamicin.</title>
        <authorList>
            <person name="Yang H."/>
            <person name="He X."/>
            <person name="Zhu D."/>
        </authorList>
    </citation>
    <scope>NUCLEOTIDE SEQUENCE [LARGE SCALE GENOMIC DNA]</scope>
    <source>
        <strain evidence="3 4">DSM 803</strain>
    </source>
</reference>
<dbReference type="Gene3D" id="3.40.630.30">
    <property type="match status" value="1"/>
</dbReference>
<organism evidence="3 4">
    <name type="scientific">Micromonospora rosaria</name>
    <dbReference type="NCBI Taxonomy" id="47874"/>
    <lineage>
        <taxon>Bacteria</taxon>
        <taxon>Bacillati</taxon>
        <taxon>Actinomycetota</taxon>
        <taxon>Actinomycetes</taxon>
        <taxon>Micromonosporales</taxon>
        <taxon>Micromonosporaceae</taxon>
        <taxon>Micromonospora</taxon>
    </lineage>
</organism>
<gene>
    <name evidence="3" type="ORF">AWW66_11990</name>
</gene>
<dbReference type="PROSITE" id="PS51186">
    <property type="entry name" value="GNAT"/>
    <property type="match status" value="1"/>
</dbReference>
<comment type="caution">
    <text evidence="3">The sequence shown here is derived from an EMBL/GenBank/DDBJ whole genome shotgun (WGS) entry which is preliminary data.</text>
</comment>
<evidence type="ECO:0000313" key="4">
    <source>
        <dbReference type="Proteomes" id="UP000070620"/>
    </source>
</evidence>
<dbReference type="GO" id="GO:0016747">
    <property type="term" value="F:acyltransferase activity, transferring groups other than amino-acyl groups"/>
    <property type="evidence" value="ECO:0007669"/>
    <property type="project" value="InterPro"/>
</dbReference>
<sequence>MRRLVRAAGGVVSVGLGETGREGGPSGESGVVPVPPVPHDERRDEGGRRYPAHLDVREVRTLRDWPGAWWAHWYTLPPERWPLRVPEATYDLDRDRRDRRRFRESVRDRVRVRRVDEGLPESSWRLVAELPDGGLIGELRAHERSEDLVAGQDFGDLREIVLDGVLVAPDFRELGIGRRLVGLLVAEMERAGVPTARAVAEFADGFLVACGFTIEASRPVSLCLRTPLSPGPPRQPSAR</sequence>
<keyword evidence="4" id="KW-1185">Reference proteome</keyword>
<dbReference type="RefSeq" id="WP_067364310.1">
    <property type="nucleotide sequence ID" value="NZ_JBIUBN010000003.1"/>
</dbReference>
<accession>A0A136PT96</accession>
<dbReference type="SUPFAM" id="SSF55729">
    <property type="entry name" value="Acyl-CoA N-acyltransferases (Nat)"/>
    <property type="match status" value="1"/>
</dbReference>
<feature type="region of interest" description="Disordered" evidence="1">
    <location>
        <begin position="15"/>
        <end position="47"/>
    </location>
</feature>
<name>A0A136PT96_9ACTN</name>
<protein>
    <recommendedName>
        <fullName evidence="2">N-acetyltransferase domain-containing protein</fullName>
    </recommendedName>
</protein>
<dbReference type="InterPro" id="IPR016181">
    <property type="entry name" value="Acyl_CoA_acyltransferase"/>
</dbReference>
<evidence type="ECO:0000313" key="3">
    <source>
        <dbReference type="EMBL" id="KXK61720.1"/>
    </source>
</evidence>
<dbReference type="InterPro" id="IPR000182">
    <property type="entry name" value="GNAT_dom"/>
</dbReference>
<dbReference type="OrthoDB" id="3383514at2"/>
<evidence type="ECO:0000256" key="1">
    <source>
        <dbReference type="SAM" id="MobiDB-lite"/>
    </source>
</evidence>
<dbReference type="Pfam" id="PF00583">
    <property type="entry name" value="Acetyltransf_1"/>
    <property type="match status" value="1"/>
</dbReference>
<evidence type="ECO:0000259" key="2">
    <source>
        <dbReference type="PROSITE" id="PS51186"/>
    </source>
</evidence>
<dbReference type="AlphaFoldDB" id="A0A136PT96"/>
<feature type="domain" description="N-acetyltransferase" evidence="2">
    <location>
        <begin position="83"/>
        <end position="229"/>
    </location>
</feature>
<feature type="compositionally biased region" description="Basic and acidic residues" evidence="1">
    <location>
        <begin position="38"/>
        <end position="47"/>
    </location>
</feature>